<reference evidence="1" key="1">
    <citation type="journal article" date="2014" name="Front. Microbiol.">
        <title>High frequency of phylogenetically diverse reductive dehalogenase-homologous genes in deep subseafloor sedimentary metagenomes.</title>
        <authorList>
            <person name="Kawai M."/>
            <person name="Futagami T."/>
            <person name="Toyoda A."/>
            <person name="Takaki Y."/>
            <person name="Nishi S."/>
            <person name="Hori S."/>
            <person name="Arai W."/>
            <person name="Tsubouchi T."/>
            <person name="Morono Y."/>
            <person name="Uchiyama I."/>
            <person name="Ito T."/>
            <person name="Fujiyama A."/>
            <person name="Inagaki F."/>
            <person name="Takami H."/>
        </authorList>
    </citation>
    <scope>NUCLEOTIDE SEQUENCE</scope>
    <source>
        <strain evidence="1">Expedition CK06-06</strain>
    </source>
</reference>
<evidence type="ECO:0000313" key="1">
    <source>
        <dbReference type="EMBL" id="GAG58895.1"/>
    </source>
</evidence>
<organism evidence="1">
    <name type="scientific">marine sediment metagenome</name>
    <dbReference type="NCBI Taxonomy" id="412755"/>
    <lineage>
        <taxon>unclassified sequences</taxon>
        <taxon>metagenomes</taxon>
        <taxon>ecological metagenomes</taxon>
    </lineage>
</organism>
<dbReference type="AlphaFoldDB" id="X0YRP9"/>
<accession>X0YRP9</accession>
<gene>
    <name evidence="1" type="ORF">S01H4_03684</name>
</gene>
<name>X0YRP9_9ZZZZ</name>
<evidence type="ECO:0008006" key="2">
    <source>
        <dbReference type="Google" id="ProtNLM"/>
    </source>
</evidence>
<sequence>MESITIDKATKILYAKKVSLFSINDAKKVFNIEKDNTLYKLLQRLEKKDIIKRIENGKYLFSFIEVSDFEIANFLTSPSYISLESALSFYGILSQFPYTITSITSKKSKRVIYEDKEYEFMHIRSKYLYGFLKKNNFLIASPEKALIDELYFIARKLRIISLEELDLTNINKKYLKDISKKYDYIPLKRLVDKIC</sequence>
<comment type="caution">
    <text evidence="1">The sequence shown here is derived from an EMBL/GenBank/DDBJ whole genome shotgun (WGS) entry which is preliminary data.</text>
</comment>
<protein>
    <recommendedName>
        <fullName evidence="2">AbiEi antitoxin C-terminal domain-containing protein</fullName>
    </recommendedName>
</protein>
<proteinExistence type="predicted"/>
<dbReference type="EMBL" id="BART01000923">
    <property type="protein sequence ID" value="GAG58895.1"/>
    <property type="molecule type" value="Genomic_DNA"/>
</dbReference>